<dbReference type="AlphaFoldDB" id="A0A6J7LY37"/>
<dbReference type="EMBL" id="CAFBRX010000008">
    <property type="protein sequence ID" value="CAB5110788.1"/>
    <property type="molecule type" value="Genomic_DNA"/>
</dbReference>
<dbReference type="CDD" id="cd02869">
    <property type="entry name" value="PseudoU_synth_RluA_like"/>
    <property type="match status" value="1"/>
</dbReference>
<dbReference type="GO" id="GO:0003723">
    <property type="term" value="F:RNA binding"/>
    <property type="evidence" value="ECO:0007669"/>
    <property type="project" value="InterPro"/>
</dbReference>
<proteinExistence type="inferred from homology"/>
<reference evidence="7" key="1">
    <citation type="submission" date="2020-05" db="EMBL/GenBank/DDBJ databases">
        <authorList>
            <person name="Chiriac C."/>
            <person name="Salcher M."/>
            <person name="Ghai R."/>
            <person name="Kavagutti S V."/>
        </authorList>
    </citation>
    <scope>NUCLEOTIDE SEQUENCE</scope>
</reference>
<dbReference type="EMBL" id="CAFBQJ010000007">
    <property type="protein sequence ID" value="CAB5044335.1"/>
    <property type="molecule type" value="Genomic_DNA"/>
</dbReference>
<keyword evidence="2" id="KW-0413">Isomerase</keyword>
<evidence type="ECO:0000259" key="3">
    <source>
        <dbReference type="SMART" id="SM00363"/>
    </source>
</evidence>
<dbReference type="InterPro" id="IPR050188">
    <property type="entry name" value="RluA_PseudoU_synthase"/>
</dbReference>
<dbReference type="CDD" id="cd00165">
    <property type="entry name" value="S4"/>
    <property type="match status" value="1"/>
</dbReference>
<evidence type="ECO:0000313" key="9">
    <source>
        <dbReference type="EMBL" id="CAB5110788.1"/>
    </source>
</evidence>
<dbReference type="GO" id="GO:0009982">
    <property type="term" value="F:pseudouridine synthase activity"/>
    <property type="evidence" value="ECO:0007669"/>
    <property type="project" value="InterPro"/>
</dbReference>
<dbReference type="InterPro" id="IPR002942">
    <property type="entry name" value="S4_RNA-bd"/>
</dbReference>
<dbReference type="InterPro" id="IPR006145">
    <property type="entry name" value="PsdUridine_synth_RsuA/RluA"/>
</dbReference>
<dbReference type="EMBL" id="CAFBNZ010000131">
    <property type="protein sequence ID" value="CAB4972938.1"/>
    <property type="molecule type" value="Genomic_DNA"/>
</dbReference>
<dbReference type="PANTHER" id="PTHR21600">
    <property type="entry name" value="MITOCHONDRIAL RNA PSEUDOURIDINE SYNTHASE"/>
    <property type="match status" value="1"/>
</dbReference>
<evidence type="ECO:0000313" key="5">
    <source>
        <dbReference type="EMBL" id="CAB4629059.1"/>
    </source>
</evidence>
<dbReference type="SUPFAM" id="SSF55120">
    <property type="entry name" value="Pseudouridine synthase"/>
    <property type="match status" value="1"/>
</dbReference>
<dbReference type="NCBIfam" id="TIGR00005">
    <property type="entry name" value="rluA_subfam"/>
    <property type="match status" value="1"/>
</dbReference>
<dbReference type="SMART" id="SM00363">
    <property type="entry name" value="S4"/>
    <property type="match status" value="1"/>
</dbReference>
<dbReference type="InterPro" id="IPR006224">
    <property type="entry name" value="PsdUridine_synth_RluA-like_CS"/>
</dbReference>
<dbReference type="InterPro" id="IPR006225">
    <property type="entry name" value="PsdUridine_synth_RluC/D"/>
</dbReference>
<dbReference type="PANTHER" id="PTHR21600:SF44">
    <property type="entry name" value="RIBOSOMAL LARGE SUBUNIT PSEUDOURIDINE SYNTHASE D"/>
    <property type="match status" value="1"/>
</dbReference>
<evidence type="ECO:0000256" key="1">
    <source>
        <dbReference type="ARBA" id="ARBA00010876"/>
    </source>
</evidence>
<feature type="domain" description="RNA-binding S4" evidence="3">
    <location>
        <begin position="16"/>
        <end position="75"/>
    </location>
</feature>
<dbReference type="InterPro" id="IPR036986">
    <property type="entry name" value="S4_RNA-bd_sf"/>
</dbReference>
<dbReference type="InterPro" id="IPR020103">
    <property type="entry name" value="PsdUridine_synth_cat_dom_sf"/>
</dbReference>
<organism evidence="7">
    <name type="scientific">freshwater metagenome</name>
    <dbReference type="NCBI Taxonomy" id="449393"/>
    <lineage>
        <taxon>unclassified sequences</taxon>
        <taxon>metagenomes</taxon>
        <taxon>ecological metagenomes</taxon>
    </lineage>
</organism>
<comment type="similarity">
    <text evidence="1">Belongs to the pseudouridine synthase RluA family.</text>
</comment>
<dbReference type="PROSITE" id="PS50889">
    <property type="entry name" value="S4"/>
    <property type="match status" value="1"/>
</dbReference>
<name>A0A6J7LY37_9ZZZZ</name>
<dbReference type="Pfam" id="PF00849">
    <property type="entry name" value="PseudoU_synth_2"/>
    <property type="match status" value="1"/>
</dbReference>
<evidence type="ECO:0000256" key="2">
    <source>
        <dbReference type="ARBA" id="ARBA00023235"/>
    </source>
</evidence>
<evidence type="ECO:0000313" key="6">
    <source>
        <dbReference type="EMBL" id="CAB4767415.1"/>
    </source>
</evidence>
<sequence>MPEIVTEEIPESLAGERLDRVVSLIAEISRSDAAITIASGAVQLDGAIASTGKLRLKAGQVVSVDLSKLPQVELPGPDPSVLVDIVYVDEHIIVVNKAAGVVVHPGAGNMERTLVNGLLALYPEISSVGEEHRPGIVHRLDIGTTGLLIVARTQEAYEELVAMMSLREVKRHYLALVWGHPSAPMGTIDAPIGRDPRDPLRMAVVASGKPARTNYEVLVTFPEPEVSLVACELETGRTHQIRVHLQATGHPVVGDPNYGGARAPLVLGRPFLHAERLVFDHPITGEPLAFEVPLPADLQVALDRCQQDV</sequence>
<dbReference type="PROSITE" id="PS01129">
    <property type="entry name" value="PSI_RLU"/>
    <property type="match status" value="1"/>
</dbReference>
<dbReference type="GO" id="GO:0000455">
    <property type="term" value="P:enzyme-directed rRNA pseudouridine synthesis"/>
    <property type="evidence" value="ECO:0007669"/>
    <property type="project" value="TreeGrafter"/>
</dbReference>
<protein>
    <submittedName>
        <fullName evidence="7">Unannotated protein</fullName>
    </submittedName>
</protein>
<accession>A0A6J7LY37</accession>
<dbReference type="Gene3D" id="3.10.290.10">
    <property type="entry name" value="RNA-binding S4 domain"/>
    <property type="match status" value="1"/>
</dbReference>
<evidence type="ECO:0000313" key="4">
    <source>
        <dbReference type="EMBL" id="CAB4589071.1"/>
    </source>
</evidence>
<evidence type="ECO:0000313" key="7">
    <source>
        <dbReference type="EMBL" id="CAB4972938.1"/>
    </source>
</evidence>
<evidence type="ECO:0000313" key="8">
    <source>
        <dbReference type="EMBL" id="CAB5044335.1"/>
    </source>
</evidence>
<dbReference type="SUPFAM" id="SSF55174">
    <property type="entry name" value="Alpha-L RNA-binding motif"/>
    <property type="match status" value="1"/>
</dbReference>
<dbReference type="Gene3D" id="3.30.2350.10">
    <property type="entry name" value="Pseudouridine synthase"/>
    <property type="match status" value="1"/>
</dbReference>
<dbReference type="EMBL" id="CAEZUK010000003">
    <property type="protein sequence ID" value="CAB4589071.1"/>
    <property type="molecule type" value="Genomic_DNA"/>
</dbReference>
<gene>
    <name evidence="4" type="ORF">UFOPK1820_00043</name>
    <name evidence="5" type="ORF">UFOPK1960_00558</name>
    <name evidence="6" type="ORF">UFOPK2921_00055</name>
    <name evidence="7" type="ORF">UFOPK3889_00732</name>
    <name evidence="8" type="ORF">UFOPK4275_00088</name>
    <name evidence="9" type="ORF">UFOPK4422_00156</name>
</gene>
<dbReference type="EMBL" id="CAEZZV010000004">
    <property type="protein sequence ID" value="CAB4767415.1"/>
    <property type="molecule type" value="Genomic_DNA"/>
</dbReference>
<dbReference type="EMBL" id="CAEZVL010000064">
    <property type="protein sequence ID" value="CAB4629059.1"/>
    <property type="molecule type" value="Genomic_DNA"/>
</dbReference>